<gene>
    <name evidence="2" type="ORF">CSUI_000159</name>
</gene>
<dbReference type="VEuPathDB" id="ToxoDB:CSUI_000159"/>
<feature type="region of interest" description="Disordered" evidence="1">
    <location>
        <begin position="1"/>
        <end position="34"/>
    </location>
</feature>
<organism evidence="2 3">
    <name type="scientific">Cystoisospora suis</name>
    <dbReference type="NCBI Taxonomy" id="483139"/>
    <lineage>
        <taxon>Eukaryota</taxon>
        <taxon>Sar</taxon>
        <taxon>Alveolata</taxon>
        <taxon>Apicomplexa</taxon>
        <taxon>Conoidasida</taxon>
        <taxon>Coccidia</taxon>
        <taxon>Eucoccidiorida</taxon>
        <taxon>Eimeriorina</taxon>
        <taxon>Sarcocystidae</taxon>
        <taxon>Cystoisospora</taxon>
    </lineage>
</organism>
<protein>
    <submittedName>
        <fullName evidence="2">Endoplasmic reticulum-based factor for assembly of v-atpase</fullName>
    </submittedName>
</protein>
<dbReference type="OrthoDB" id="330358at2759"/>
<feature type="compositionally biased region" description="Basic and acidic residues" evidence="1">
    <location>
        <begin position="107"/>
        <end position="124"/>
    </location>
</feature>
<dbReference type="Proteomes" id="UP000221165">
    <property type="component" value="Unassembled WGS sequence"/>
</dbReference>
<evidence type="ECO:0000313" key="3">
    <source>
        <dbReference type="Proteomes" id="UP000221165"/>
    </source>
</evidence>
<evidence type="ECO:0000256" key="1">
    <source>
        <dbReference type="SAM" id="MobiDB-lite"/>
    </source>
</evidence>
<name>A0A2C6L232_9APIC</name>
<dbReference type="AlphaFoldDB" id="A0A2C6L232"/>
<comment type="caution">
    <text evidence="2">The sequence shown here is derived from an EMBL/GenBank/DDBJ whole genome shotgun (WGS) entry which is preliminary data.</text>
</comment>
<proteinExistence type="predicted"/>
<evidence type="ECO:0000313" key="2">
    <source>
        <dbReference type="EMBL" id="PHJ25980.1"/>
    </source>
</evidence>
<reference evidence="2 3" key="1">
    <citation type="journal article" date="2017" name="Int. J. Parasitol.">
        <title>The genome of the protozoan parasite Cystoisospora suis and a reverse vaccinology approach to identify vaccine candidates.</title>
        <authorList>
            <person name="Palmieri N."/>
            <person name="Shrestha A."/>
            <person name="Ruttkowski B."/>
            <person name="Beck T."/>
            <person name="Vogl C."/>
            <person name="Tomley F."/>
            <person name="Blake D.P."/>
            <person name="Joachim A."/>
        </authorList>
    </citation>
    <scope>NUCLEOTIDE SEQUENCE [LARGE SCALE GENOMIC DNA]</scope>
    <source>
        <strain evidence="2 3">Wien I</strain>
    </source>
</reference>
<dbReference type="EMBL" id="MIGC01000072">
    <property type="protein sequence ID" value="PHJ25980.1"/>
    <property type="molecule type" value="Genomic_DNA"/>
</dbReference>
<sequence>MARKANGGSPAPPLLSDVRGVRKRGAPGLISEKKGDGAYTSALHRRYGGSVALLSEPNDGAVSAPLAIPGGAKVSIDRALNTGFQGPSEAGQIDVVRDLSASGSVKKQVEETKAGKREGKEEARSTLSSGPSLFIRITPDIRSFLEKAGRLVAAEFKDRTAIDLDVLTSLTRKYNLSRQGSAPTVTICELVEKSYIVARAPPQKLDIDSLPASERFRLLSEERKYKATVRQLFGTKNEDVFANYSQSLA</sequence>
<dbReference type="GeneID" id="94423604"/>
<accession>A0A2C6L232</accession>
<feature type="region of interest" description="Disordered" evidence="1">
    <location>
        <begin position="104"/>
        <end position="125"/>
    </location>
</feature>
<keyword evidence="3" id="KW-1185">Reference proteome</keyword>
<dbReference type="RefSeq" id="XP_067927626.1">
    <property type="nucleotide sequence ID" value="XM_068060393.1"/>
</dbReference>